<protein>
    <submittedName>
        <fullName evidence="1">Uncharacterized protein</fullName>
    </submittedName>
</protein>
<dbReference type="AlphaFoldDB" id="A0AA38GKJ6"/>
<name>A0AA38GKJ6_TAXCH</name>
<keyword evidence="2" id="KW-1185">Reference proteome</keyword>
<comment type="caution">
    <text evidence="1">The sequence shown here is derived from an EMBL/GenBank/DDBJ whole genome shotgun (WGS) entry which is preliminary data.</text>
</comment>
<evidence type="ECO:0000313" key="1">
    <source>
        <dbReference type="EMBL" id="KAH9324161.1"/>
    </source>
</evidence>
<accession>A0AA38GKJ6</accession>
<sequence>VVGEGIVYVASLIDVSDTVVVVFMGPNYKMNGGKYDTGSAELAKAGAEVGMSVRGIDMGILFINCPE</sequence>
<evidence type="ECO:0000313" key="2">
    <source>
        <dbReference type="Proteomes" id="UP000824469"/>
    </source>
</evidence>
<feature type="non-terminal residue" evidence="1">
    <location>
        <position position="1"/>
    </location>
</feature>
<reference evidence="1 2" key="1">
    <citation type="journal article" date="2021" name="Nat. Plants">
        <title>The Taxus genome provides insights into paclitaxel biosynthesis.</title>
        <authorList>
            <person name="Xiong X."/>
            <person name="Gou J."/>
            <person name="Liao Q."/>
            <person name="Li Y."/>
            <person name="Zhou Q."/>
            <person name="Bi G."/>
            <person name="Li C."/>
            <person name="Du R."/>
            <person name="Wang X."/>
            <person name="Sun T."/>
            <person name="Guo L."/>
            <person name="Liang H."/>
            <person name="Lu P."/>
            <person name="Wu Y."/>
            <person name="Zhang Z."/>
            <person name="Ro D.K."/>
            <person name="Shang Y."/>
            <person name="Huang S."/>
            <person name="Yan J."/>
        </authorList>
    </citation>
    <scope>NUCLEOTIDE SEQUENCE [LARGE SCALE GENOMIC DNA]</scope>
    <source>
        <strain evidence="1">Ta-2019</strain>
    </source>
</reference>
<organism evidence="1 2">
    <name type="scientific">Taxus chinensis</name>
    <name type="common">Chinese yew</name>
    <name type="synonym">Taxus wallichiana var. chinensis</name>
    <dbReference type="NCBI Taxonomy" id="29808"/>
    <lineage>
        <taxon>Eukaryota</taxon>
        <taxon>Viridiplantae</taxon>
        <taxon>Streptophyta</taxon>
        <taxon>Embryophyta</taxon>
        <taxon>Tracheophyta</taxon>
        <taxon>Spermatophyta</taxon>
        <taxon>Pinopsida</taxon>
        <taxon>Pinidae</taxon>
        <taxon>Conifers II</taxon>
        <taxon>Cupressales</taxon>
        <taxon>Taxaceae</taxon>
        <taxon>Taxus</taxon>
    </lineage>
</organism>
<feature type="non-terminal residue" evidence="1">
    <location>
        <position position="67"/>
    </location>
</feature>
<dbReference type="EMBL" id="JAHRHJ020000002">
    <property type="protein sequence ID" value="KAH9324161.1"/>
    <property type="molecule type" value="Genomic_DNA"/>
</dbReference>
<dbReference type="Proteomes" id="UP000824469">
    <property type="component" value="Unassembled WGS sequence"/>
</dbReference>
<gene>
    <name evidence="1" type="ORF">KI387_004339</name>
</gene>
<proteinExistence type="predicted"/>